<keyword evidence="2" id="KW-0472">Membrane</keyword>
<evidence type="ECO:0000313" key="6">
    <source>
        <dbReference type="Proteomes" id="UP000315369"/>
    </source>
</evidence>
<dbReference type="RefSeq" id="WP_141640318.1">
    <property type="nucleotide sequence ID" value="NZ_VIFM01000001.1"/>
</dbReference>
<dbReference type="Gene3D" id="1.25.40.10">
    <property type="entry name" value="Tetratricopeptide repeat domain"/>
    <property type="match status" value="1"/>
</dbReference>
<evidence type="ECO:0000259" key="4">
    <source>
        <dbReference type="Pfam" id="PF08308"/>
    </source>
</evidence>
<accession>A0A540X9N1</accession>
<feature type="repeat" description="TPR" evidence="1">
    <location>
        <begin position="69"/>
        <end position="102"/>
    </location>
</feature>
<name>A0A540X9N1_9BACT</name>
<feature type="domain" description="PEGA" evidence="4">
    <location>
        <begin position="126"/>
        <end position="192"/>
    </location>
</feature>
<reference evidence="5 6" key="1">
    <citation type="submission" date="2019-06" db="EMBL/GenBank/DDBJ databases">
        <authorList>
            <person name="Livingstone P."/>
            <person name="Whitworth D."/>
        </authorList>
    </citation>
    <scope>NUCLEOTIDE SEQUENCE [LARGE SCALE GENOMIC DNA]</scope>
    <source>
        <strain evidence="5 6">AM401</strain>
    </source>
</reference>
<gene>
    <name evidence="5" type="ORF">FJV41_00200</name>
</gene>
<dbReference type="Pfam" id="PF13432">
    <property type="entry name" value="TPR_16"/>
    <property type="match status" value="1"/>
</dbReference>
<keyword evidence="1" id="KW-0802">TPR repeat</keyword>
<dbReference type="InterPro" id="IPR013229">
    <property type="entry name" value="PEGA"/>
</dbReference>
<evidence type="ECO:0000256" key="1">
    <source>
        <dbReference type="PROSITE-ProRule" id="PRU00339"/>
    </source>
</evidence>
<evidence type="ECO:0000313" key="5">
    <source>
        <dbReference type="EMBL" id="TQF18003.1"/>
    </source>
</evidence>
<keyword evidence="6" id="KW-1185">Reference proteome</keyword>
<dbReference type="Proteomes" id="UP000315369">
    <property type="component" value="Unassembled WGS sequence"/>
</dbReference>
<proteinExistence type="predicted"/>
<dbReference type="InterPro" id="IPR011990">
    <property type="entry name" value="TPR-like_helical_dom_sf"/>
</dbReference>
<keyword evidence="3" id="KW-0732">Signal</keyword>
<dbReference type="OrthoDB" id="5526068at2"/>
<feature type="chain" id="PRO_5022212440" evidence="3">
    <location>
        <begin position="28"/>
        <end position="295"/>
    </location>
</feature>
<feature type="transmembrane region" description="Helical" evidence="2">
    <location>
        <begin position="218"/>
        <end position="240"/>
    </location>
</feature>
<dbReference type="PROSITE" id="PS50293">
    <property type="entry name" value="TPR_REGION"/>
    <property type="match status" value="1"/>
</dbReference>
<feature type="transmembrane region" description="Helical" evidence="2">
    <location>
        <begin position="273"/>
        <end position="291"/>
    </location>
</feature>
<dbReference type="AlphaFoldDB" id="A0A540X9N1"/>
<feature type="signal peptide" evidence="3">
    <location>
        <begin position="1"/>
        <end position="27"/>
    </location>
</feature>
<dbReference type="InterPro" id="IPR019734">
    <property type="entry name" value="TPR_rpt"/>
</dbReference>
<comment type="caution">
    <text evidence="5">The sequence shown here is derived from an EMBL/GenBank/DDBJ whole genome shotgun (WGS) entry which is preliminary data.</text>
</comment>
<sequence length="295" mass="31801">MMIRPPRATSPLLLALVLTLTGTTAVAANAAARTEARRAFERGTRLYDEARYAEAATAFEQAYRRVPNGVVLYNLGQCYEKLGELDKALTSYREYLRLVPKAKDREGVQNRITNLETRLEAARRPRVTVDSEPSGAQVLLDGQARGQTPWSEPVEVGAHELELTLPDHLSLKRGLEVRAGEPIQLRLVLAPTPVMAAAPVPDIVPVVTEEAPSRGRTWTWVAAGATGAATVGAVLLGSIARADARELTTRPHDGADVRRLRDSAQGKSRAANILYGVAGVAAATSVTLFFIEGSF</sequence>
<dbReference type="EMBL" id="VIFM01000001">
    <property type="protein sequence ID" value="TQF18003.1"/>
    <property type="molecule type" value="Genomic_DNA"/>
</dbReference>
<keyword evidence="2" id="KW-0812">Transmembrane</keyword>
<evidence type="ECO:0000256" key="3">
    <source>
        <dbReference type="SAM" id="SignalP"/>
    </source>
</evidence>
<evidence type="ECO:0000256" key="2">
    <source>
        <dbReference type="SAM" id="Phobius"/>
    </source>
</evidence>
<dbReference type="PROSITE" id="PS50005">
    <property type="entry name" value="TPR"/>
    <property type="match status" value="1"/>
</dbReference>
<organism evidence="5 6">
    <name type="scientific">Myxococcus llanfairpwllgwyngyllgogerychwyrndrobwllllantysiliogogogochensis</name>
    <dbReference type="NCBI Taxonomy" id="2590453"/>
    <lineage>
        <taxon>Bacteria</taxon>
        <taxon>Pseudomonadati</taxon>
        <taxon>Myxococcota</taxon>
        <taxon>Myxococcia</taxon>
        <taxon>Myxococcales</taxon>
        <taxon>Cystobacterineae</taxon>
        <taxon>Myxococcaceae</taxon>
        <taxon>Myxococcus</taxon>
    </lineage>
</organism>
<dbReference type="SMART" id="SM00028">
    <property type="entry name" value="TPR"/>
    <property type="match status" value="1"/>
</dbReference>
<dbReference type="SUPFAM" id="SSF48452">
    <property type="entry name" value="TPR-like"/>
    <property type="match status" value="1"/>
</dbReference>
<protein>
    <submittedName>
        <fullName evidence="5">PEGA domain-containing protein</fullName>
    </submittedName>
</protein>
<keyword evidence="2" id="KW-1133">Transmembrane helix</keyword>
<dbReference type="Pfam" id="PF08308">
    <property type="entry name" value="PEGA"/>
    <property type="match status" value="1"/>
</dbReference>